<evidence type="ECO:0000313" key="2">
    <source>
        <dbReference type="Proteomes" id="UP000214646"/>
    </source>
</evidence>
<accession>A0A225DZ70</accession>
<name>A0A225DZ70_9BACT</name>
<keyword evidence="2" id="KW-1185">Reference proteome</keyword>
<dbReference type="AlphaFoldDB" id="A0A225DZ70"/>
<protein>
    <submittedName>
        <fullName evidence="1">Uncharacterized protein</fullName>
    </submittedName>
</protein>
<dbReference type="EMBL" id="NIDE01000001">
    <property type="protein sequence ID" value="OWK46810.1"/>
    <property type="molecule type" value="Genomic_DNA"/>
</dbReference>
<dbReference type="Proteomes" id="UP000214646">
    <property type="component" value="Unassembled WGS sequence"/>
</dbReference>
<reference evidence="2" key="1">
    <citation type="submission" date="2017-06" db="EMBL/GenBank/DDBJ databases">
        <title>Genome analysis of Fimbriiglobus ruber SP5, the first member of the order Planctomycetales with confirmed chitinolytic capability.</title>
        <authorList>
            <person name="Ravin N.V."/>
            <person name="Rakitin A.L."/>
            <person name="Ivanova A.A."/>
            <person name="Beletsky A.V."/>
            <person name="Kulichevskaya I.S."/>
            <person name="Mardanov A.V."/>
            <person name="Dedysh S.N."/>
        </authorList>
    </citation>
    <scope>NUCLEOTIDE SEQUENCE [LARGE SCALE GENOMIC DNA]</scope>
    <source>
        <strain evidence="2">SP5</strain>
    </source>
</reference>
<evidence type="ECO:0000313" key="1">
    <source>
        <dbReference type="EMBL" id="OWK46810.1"/>
    </source>
</evidence>
<organism evidence="1 2">
    <name type="scientific">Fimbriiglobus ruber</name>
    <dbReference type="NCBI Taxonomy" id="1908690"/>
    <lineage>
        <taxon>Bacteria</taxon>
        <taxon>Pseudomonadati</taxon>
        <taxon>Planctomycetota</taxon>
        <taxon>Planctomycetia</taxon>
        <taxon>Gemmatales</taxon>
        <taxon>Gemmataceae</taxon>
        <taxon>Fimbriiglobus</taxon>
    </lineage>
</organism>
<proteinExistence type="predicted"/>
<gene>
    <name evidence="1" type="ORF">FRUB_00509</name>
</gene>
<comment type="caution">
    <text evidence="1">The sequence shown here is derived from an EMBL/GenBank/DDBJ whole genome shotgun (WGS) entry which is preliminary data.</text>
</comment>
<sequence length="39" mass="4588">MNTDRTDQKSNSTDSFLIRAIRVHPWLLPQLFMTELSPQ</sequence>